<dbReference type="PROSITE" id="PS00521">
    <property type="entry name" value="P5CR"/>
    <property type="match status" value="1"/>
</dbReference>
<evidence type="ECO:0000256" key="1">
    <source>
        <dbReference type="ARBA" id="ARBA00004496"/>
    </source>
</evidence>
<keyword evidence="17" id="KW-1185">Reference proteome</keyword>
<sequence>MCHVSPALFSAGLQNRQESYNVVDVETAATYQRPAEGLLCPFYLREASRPQPHQPATDSNMPQTVSKKLGFIGAGQMAEALARGFIDRGVIKAADVHCTDPVQARREVFEGFGCQAQTSNVDVVKNSEVIFLAVKPQYVSVVLKEVKQYLTDEHIVVSIAAGIPLAVMKESAGDDKRLVRVMPNTPCLVGETASAMCLGGKASDADGDIVKTLFNAVGSIFKVDEKLLSAVTGLSGSGPAYVFVVIEALADGGVRAGLPRDIAQQLAAQTVLGSAKMVLETGKHPGALKDMVTSPAGTTIAGVHELEKCGIRAAFINAVLAASTRADELSKL</sequence>
<evidence type="ECO:0000256" key="10">
    <source>
        <dbReference type="ARBA" id="ARBA00023002"/>
    </source>
</evidence>
<dbReference type="Gene3D" id="1.10.3730.10">
    <property type="entry name" value="ProC C-terminal domain-like"/>
    <property type="match status" value="1"/>
</dbReference>
<keyword evidence="6" id="KW-0963">Cytoplasm</keyword>
<evidence type="ECO:0000313" key="16">
    <source>
        <dbReference type="EMBL" id="KAK9868715.1"/>
    </source>
</evidence>
<dbReference type="PANTHER" id="PTHR11645">
    <property type="entry name" value="PYRROLINE-5-CARBOXYLATE REDUCTASE"/>
    <property type="match status" value="1"/>
</dbReference>
<organism evidence="16 17">
    <name type="scientific">Apatococcus fuscideae</name>
    <dbReference type="NCBI Taxonomy" id="2026836"/>
    <lineage>
        <taxon>Eukaryota</taxon>
        <taxon>Viridiplantae</taxon>
        <taxon>Chlorophyta</taxon>
        <taxon>core chlorophytes</taxon>
        <taxon>Trebouxiophyceae</taxon>
        <taxon>Chlorellales</taxon>
        <taxon>Chlorellaceae</taxon>
        <taxon>Apatococcus</taxon>
    </lineage>
</organism>
<keyword evidence="8 13" id="KW-0641">Proline biosynthesis</keyword>
<comment type="caution">
    <text evidence="16">The sequence shown here is derived from an EMBL/GenBank/DDBJ whole genome shotgun (WGS) entry which is preliminary data.</text>
</comment>
<evidence type="ECO:0000256" key="13">
    <source>
        <dbReference type="RuleBase" id="RU003903"/>
    </source>
</evidence>
<evidence type="ECO:0000256" key="12">
    <source>
        <dbReference type="ARBA" id="ARBA00052690"/>
    </source>
</evidence>
<evidence type="ECO:0000256" key="3">
    <source>
        <dbReference type="ARBA" id="ARBA00005525"/>
    </source>
</evidence>
<accession>A0AAW1TKQ3</accession>
<evidence type="ECO:0000256" key="8">
    <source>
        <dbReference type="ARBA" id="ARBA00022650"/>
    </source>
</evidence>
<evidence type="ECO:0000259" key="14">
    <source>
        <dbReference type="Pfam" id="PF03807"/>
    </source>
</evidence>
<dbReference type="AlphaFoldDB" id="A0AAW1TKQ3"/>
<dbReference type="SUPFAM" id="SSF51735">
    <property type="entry name" value="NAD(P)-binding Rossmann-fold domains"/>
    <property type="match status" value="1"/>
</dbReference>
<dbReference type="InterPro" id="IPR028939">
    <property type="entry name" value="P5C_Rdtase_cat_N"/>
</dbReference>
<dbReference type="SUPFAM" id="SSF48179">
    <property type="entry name" value="6-phosphogluconate dehydrogenase C-terminal domain-like"/>
    <property type="match status" value="1"/>
</dbReference>
<feature type="domain" description="Pyrroline-5-carboxylate reductase dimerisation" evidence="15">
    <location>
        <begin position="225"/>
        <end position="329"/>
    </location>
</feature>
<evidence type="ECO:0000256" key="11">
    <source>
        <dbReference type="ARBA" id="ARBA00050547"/>
    </source>
</evidence>
<dbReference type="PANTHER" id="PTHR11645:SF0">
    <property type="entry name" value="PYRROLINE-5-CARBOXYLATE REDUCTASE 3"/>
    <property type="match status" value="1"/>
</dbReference>
<dbReference type="Proteomes" id="UP001485043">
    <property type="component" value="Unassembled WGS sequence"/>
</dbReference>
<evidence type="ECO:0000256" key="5">
    <source>
        <dbReference type="ARBA" id="ARBA00021413"/>
    </source>
</evidence>
<dbReference type="InterPro" id="IPR036291">
    <property type="entry name" value="NAD(P)-bd_dom_sf"/>
</dbReference>
<dbReference type="Pfam" id="PF14748">
    <property type="entry name" value="P5CR_dimer"/>
    <property type="match status" value="1"/>
</dbReference>
<evidence type="ECO:0000259" key="15">
    <source>
        <dbReference type="Pfam" id="PF14748"/>
    </source>
</evidence>
<name>A0AAW1TKQ3_9CHLO</name>
<dbReference type="InterPro" id="IPR029036">
    <property type="entry name" value="P5CR_dimer"/>
</dbReference>
<dbReference type="EC" id="1.5.1.2" evidence="4 13"/>
<dbReference type="NCBIfam" id="TIGR00112">
    <property type="entry name" value="proC"/>
    <property type="match status" value="1"/>
</dbReference>
<comment type="similarity">
    <text evidence="3 13">Belongs to the pyrroline-5-carboxylate reductase family.</text>
</comment>
<comment type="catalytic activity">
    <reaction evidence="12 13">
        <text>L-proline + NADP(+) = (S)-1-pyrroline-5-carboxylate + NADPH + 2 H(+)</text>
        <dbReference type="Rhea" id="RHEA:14109"/>
        <dbReference type="ChEBI" id="CHEBI:15378"/>
        <dbReference type="ChEBI" id="CHEBI:17388"/>
        <dbReference type="ChEBI" id="CHEBI:57783"/>
        <dbReference type="ChEBI" id="CHEBI:58349"/>
        <dbReference type="ChEBI" id="CHEBI:60039"/>
        <dbReference type="EC" id="1.5.1.2"/>
    </reaction>
</comment>
<dbReference type="GO" id="GO:0005737">
    <property type="term" value="C:cytoplasm"/>
    <property type="evidence" value="ECO:0007669"/>
    <property type="project" value="UniProtKB-SubCell"/>
</dbReference>
<evidence type="ECO:0000256" key="4">
    <source>
        <dbReference type="ARBA" id="ARBA00012855"/>
    </source>
</evidence>
<proteinExistence type="inferred from homology"/>
<evidence type="ECO:0000256" key="6">
    <source>
        <dbReference type="ARBA" id="ARBA00022490"/>
    </source>
</evidence>
<dbReference type="InterPro" id="IPR053790">
    <property type="entry name" value="P5CR-like_CS"/>
</dbReference>
<dbReference type="FunFam" id="3.40.50.720:FF:000190">
    <property type="entry name" value="Pyrroline-5-carboxylate reductase"/>
    <property type="match status" value="1"/>
</dbReference>
<gene>
    <name evidence="16" type="ORF">WJX84_010673</name>
</gene>
<evidence type="ECO:0000313" key="17">
    <source>
        <dbReference type="Proteomes" id="UP001485043"/>
    </source>
</evidence>
<protein>
    <recommendedName>
        <fullName evidence="5 13">Pyrroline-5-carboxylate reductase</fullName>
        <ecNumber evidence="4 13">1.5.1.2</ecNumber>
    </recommendedName>
</protein>
<comment type="catalytic activity">
    <reaction evidence="11">
        <text>L-proline + NAD(+) = (S)-1-pyrroline-5-carboxylate + NADH + 2 H(+)</text>
        <dbReference type="Rhea" id="RHEA:14105"/>
        <dbReference type="ChEBI" id="CHEBI:15378"/>
        <dbReference type="ChEBI" id="CHEBI:17388"/>
        <dbReference type="ChEBI" id="CHEBI:57540"/>
        <dbReference type="ChEBI" id="CHEBI:57945"/>
        <dbReference type="ChEBI" id="CHEBI:60039"/>
        <dbReference type="EC" id="1.5.1.2"/>
    </reaction>
</comment>
<evidence type="ECO:0000256" key="2">
    <source>
        <dbReference type="ARBA" id="ARBA00005205"/>
    </source>
</evidence>
<dbReference type="InterPro" id="IPR000304">
    <property type="entry name" value="Pyrroline-COOH_reductase"/>
</dbReference>
<comment type="subcellular location">
    <subcellularLocation>
        <location evidence="1">Cytoplasm</location>
    </subcellularLocation>
</comment>
<dbReference type="GO" id="GO:0055129">
    <property type="term" value="P:L-proline biosynthetic process"/>
    <property type="evidence" value="ECO:0007669"/>
    <property type="project" value="TreeGrafter"/>
</dbReference>
<dbReference type="InterPro" id="IPR008927">
    <property type="entry name" value="6-PGluconate_DH-like_C_sf"/>
</dbReference>
<keyword evidence="9 13" id="KW-0521">NADP</keyword>
<evidence type="ECO:0000256" key="7">
    <source>
        <dbReference type="ARBA" id="ARBA00022605"/>
    </source>
</evidence>
<dbReference type="EMBL" id="JALJOV010000015">
    <property type="protein sequence ID" value="KAK9868715.1"/>
    <property type="molecule type" value="Genomic_DNA"/>
</dbReference>
<dbReference type="HAMAP" id="MF_01925">
    <property type="entry name" value="P5C_reductase"/>
    <property type="match status" value="1"/>
</dbReference>
<keyword evidence="7 13" id="KW-0028">Amino-acid biosynthesis</keyword>
<comment type="pathway">
    <text evidence="2 13">Amino-acid biosynthesis; L-proline biosynthesis; L-proline from L-glutamate 5-semialdehyde: step 1/1.</text>
</comment>
<reference evidence="16 17" key="1">
    <citation type="journal article" date="2024" name="Nat. Commun.">
        <title>Phylogenomics reveals the evolutionary origins of lichenization in chlorophyte algae.</title>
        <authorList>
            <person name="Puginier C."/>
            <person name="Libourel C."/>
            <person name="Otte J."/>
            <person name="Skaloud P."/>
            <person name="Haon M."/>
            <person name="Grisel S."/>
            <person name="Petersen M."/>
            <person name="Berrin J.G."/>
            <person name="Delaux P.M."/>
            <person name="Dal Grande F."/>
            <person name="Keller J."/>
        </authorList>
    </citation>
    <scope>NUCLEOTIDE SEQUENCE [LARGE SCALE GENOMIC DNA]</scope>
    <source>
        <strain evidence="16 17">SAG 2523</strain>
    </source>
</reference>
<dbReference type="Gene3D" id="3.40.50.720">
    <property type="entry name" value="NAD(P)-binding Rossmann-like Domain"/>
    <property type="match status" value="1"/>
</dbReference>
<keyword evidence="10 13" id="KW-0560">Oxidoreductase</keyword>
<dbReference type="GO" id="GO:0004735">
    <property type="term" value="F:pyrroline-5-carboxylate reductase activity"/>
    <property type="evidence" value="ECO:0007669"/>
    <property type="project" value="UniProtKB-EC"/>
</dbReference>
<dbReference type="FunFam" id="1.10.3730.10:FF:000001">
    <property type="entry name" value="Pyrroline-5-carboxylate reductase"/>
    <property type="match status" value="1"/>
</dbReference>
<evidence type="ECO:0000256" key="9">
    <source>
        <dbReference type="ARBA" id="ARBA00022857"/>
    </source>
</evidence>
<feature type="domain" description="Pyrroline-5-carboxylate reductase catalytic N-terminal" evidence="14">
    <location>
        <begin position="68"/>
        <end position="162"/>
    </location>
</feature>
<dbReference type="Pfam" id="PF03807">
    <property type="entry name" value="F420_oxidored"/>
    <property type="match status" value="1"/>
</dbReference>